<dbReference type="SUPFAM" id="SSF56935">
    <property type="entry name" value="Porins"/>
    <property type="match status" value="1"/>
</dbReference>
<dbReference type="Gene3D" id="2.170.130.10">
    <property type="entry name" value="TonB-dependent receptor, plug domain"/>
    <property type="match status" value="1"/>
</dbReference>
<dbReference type="InterPro" id="IPR037066">
    <property type="entry name" value="Plug_dom_sf"/>
</dbReference>
<protein>
    <submittedName>
        <fullName evidence="13">TonB-dependent Receptor Plug Domain</fullName>
    </submittedName>
</protein>
<dbReference type="PANTHER" id="PTHR47234">
    <property type="match status" value="1"/>
</dbReference>
<feature type="domain" description="TonB-dependent receptor-like beta-barrel" evidence="11">
    <location>
        <begin position="512"/>
        <end position="1017"/>
    </location>
</feature>
<evidence type="ECO:0000256" key="6">
    <source>
        <dbReference type="ARBA" id="ARBA00023136"/>
    </source>
</evidence>
<dbReference type="GO" id="GO:0009279">
    <property type="term" value="C:cell outer membrane"/>
    <property type="evidence" value="ECO:0007669"/>
    <property type="project" value="UniProtKB-SubCell"/>
</dbReference>
<evidence type="ECO:0000256" key="3">
    <source>
        <dbReference type="ARBA" id="ARBA00022452"/>
    </source>
</evidence>
<evidence type="ECO:0000256" key="9">
    <source>
        <dbReference type="RuleBase" id="RU003357"/>
    </source>
</evidence>
<gene>
    <name evidence="13" type="ORF">SAMN06297280_0103</name>
</gene>
<keyword evidence="13" id="KW-0675">Receptor</keyword>
<keyword evidence="4 8" id="KW-0812">Transmembrane</keyword>
<evidence type="ECO:0000256" key="1">
    <source>
        <dbReference type="ARBA" id="ARBA00004571"/>
    </source>
</evidence>
<keyword evidence="6 8" id="KW-0472">Membrane</keyword>
<evidence type="ECO:0000259" key="11">
    <source>
        <dbReference type="Pfam" id="PF00593"/>
    </source>
</evidence>
<evidence type="ECO:0000256" key="5">
    <source>
        <dbReference type="ARBA" id="ARBA00023077"/>
    </source>
</evidence>
<evidence type="ECO:0000256" key="4">
    <source>
        <dbReference type="ARBA" id="ARBA00022692"/>
    </source>
</evidence>
<proteinExistence type="inferred from homology"/>
<evidence type="ECO:0000259" key="12">
    <source>
        <dbReference type="Pfam" id="PF07715"/>
    </source>
</evidence>
<sequence length="1046" mass="113678">MNKHFNPPRFARSAISLCIATTLGMTTAGIAHAQETQAEKEKAVEVINITGSRIPSDPNVMSSVPMQSLDSKDIARSGELNLADIVNDIPALISSTTAENTDTGANALNLRGLGSARTLTLVNGRRHVAGFRGTSAVDVGTIPRALVERVEVTTGGASAVYGADAVTGVVNFILKDDFEGVQLNVVGAVPEEAGGSSFAFDGAFGQNFDNDKGNIVLTLSLEKEEALLHGDRSWSRNNGLGAVVPNPDYDENDPNSPQRILATDVRYWLSSNDGSIAPTFGGRNELYVDINNNGIPDCQESQGGRASFLAGCWLTNPDGSIRVNQDGPIYDGLLSSGGDGAKFNFDSDTLMPTTDKVVLNLNGNYQLTDDLNAFFEAKYVKAETAFYEEYDSYYDTLFIQADNPFIPAQLQPVVDQTGGLLLTQDAYTWDDDETNYTRETTRFVAGLEWYYHVDHSLEFVVNHGRFKNTTDYSDQMTDRVFASMDAVMGPNGAAVCRSDLDPNAAYEIDYFAFNVNYADGNFFSDRYYTFTPGDGQCAPLNPFGAGAISQAAKDFITARKQDQLTIEQTVISLTGVGQFEVFESFLDGAIGYATGLEYREESSDNRLDPLELGILPQGTSFTPGALVSDVSPWLNFLTGIDNVKQFDTAGKYDVIDAFLEVRLPIFFDREFAYEFTVDGAVRVADYSTLGQATTWKFGFSYSPVESLNIRGTISEAVRAPNITELFDPQLPITINLNTDPCDPNNIAAGTSFRQANCVADLQALGVPTEEILDADGNYIWLNPLTARFSGTEGGNPDLDVETAETITLGAVFRPTFIEGLTVTLDYWDVKIEDAIAAVGAAEILNGCYDSENFPALGFCDQFSRRADGGLNDLTTGDSNFARVEADGIDFSVNYQFSVAENDFGITVVGTRQESLNRFFNPLDPNDVNVVLEEIQVPKTSGNLELSWTRGDVNVAWQTTYQSRQAYGTVESSLGINGNAPLYGQPGNGFFGSTVIHDINASYTYSDDIVIFGGINNVADKSPFVTQEAWPVGPRGRTFFLGVNYTM</sequence>
<comment type="similarity">
    <text evidence="8 9">Belongs to the TonB-dependent receptor family.</text>
</comment>
<keyword evidence="3 8" id="KW-1134">Transmembrane beta strand</keyword>
<dbReference type="InterPro" id="IPR036942">
    <property type="entry name" value="Beta-barrel_TonB_sf"/>
</dbReference>
<dbReference type="PANTHER" id="PTHR47234:SF2">
    <property type="entry name" value="TONB-DEPENDENT RECEPTOR"/>
    <property type="match status" value="1"/>
</dbReference>
<dbReference type="PROSITE" id="PS52016">
    <property type="entry name" value="TONB_DEPENDENT_REC_3"/>
    <property type="match status" value="1"/>
</dbReference>
<keyword evidence="5 9" id="KW-0798">TonB box</keyword>
<dbReference type="Proteomes" id="UP000219353">
    <property type="component" value="Unassembled WGS sequence"/>
</dbReference>
<dbReference type="Gene3D" id="2.40.170.20">
    <property type="entry name" value="TonB-dependent receptor, beta-barrel domain"/>
    <property type="match status" value="1"/>
</dbReference>
<dbReference type="OrthoDB" id="9815954at2"/>
<keyword evidence="10" id="KW-0732">Signal</keyword>
<comment type="subcellular location">
    <subcellularLocation>
        <location evidence="1 8">Cell outer membrane</location>
        <topology evidence="1 8">Multi-pass membrane protein</topology>
    </subcellularLocation>
</comment>
<feature type="domain" description="TonB-dependent receptor plug" evidence="12">
    <location>
        <begin position="63"/>
        <end position="169"/>
    </location>
</feature>
<dbReference type="AlphaFoldDB" id="A0A285JJP6"/>
<dbReference type="RefSeq" id="WP_097112998.1">
    <property type="nucleotide sequence ID" value="NZ_OBEB01000010.1"/>
</dbReference>
<dbReference type="InterPro" id="IPR039426">
    <property type="entry name" value="TonB-dep_rcpt-like"/>
</dbReference>
<feature type="chain" id="PRO_5012493141" evidence="10">
    <location>
        <begin position="34"/>
        <end position="1046"/>
    </location>
</feature>
<dbReference type="InterPro" id="IPR000531">
    <property type="entry name" value="Beta-barrel_TonB"/>
</dbReference>
<evidence type="ECO:0000256" key="10">
    <source>
        <dbReference type="SAM" id="SignalP"/>
    </source>
</evidence>
<evidence type="ECO:0000313" key="14">
    <source>
        <dbReference type="Proteomes" id="UP000219353"/>
    </source>
</evidence>
<dbReference type="InterPro" id="IPR012910">
    <property type="entry name" value="Plug_dom"/>
</dbReference>
<reference evidence="14" key="1">
    <citation type="submission" date="2017-09" db="EMBL/GenBank/DDBJ databases">
        <authorList>
            <person name="Varghese N."/>
            <person name="Submissions S."/>
        </authorList>
    </citation>
    <scope>NUCLEOTIDE SEQUENCE [LARGE SCALE GENOMIC DNA]</scope>
    <source>
        <strain evidence="14">CGMCC 1.12461</strain>
    </source>
</reference>
<keyword evidence="7 8" id="KW-0998">Cell outer membrane</keyword>
<dbReference type="Pfam" id="PF00593">
    <property type="entry name" value="TonB_dep_Rec_b-barrel"/>
    <property type="match status" value="1"/>
</dbReference>
<name>A0A285JJP6_9GAMM</name>
<keyword evidence="14" id="KW-1185">Reference proteome</keyword>
<organism evidence="13 14">
    <name type="scientific">Arsukibacterium tuosuense</name>
    <dbReference type="NCBI Taxonomy" id="1323745"/>
    <lineage>
        <taxon>Bacteria</taxon>
        <taxon>Pseudomonadati</taxon>
        <taxon>Pseudomonadota</taxon>
        <taxon>Gammaproteobacteria</taxon>
        <taxon>Chromatiales</taxon>
        <taxon>Chromatiaceae</taxon>
        <taxon>Arsukibacterium</taxon>
    </lineage>
</organism>
<evidence type="ECO:0000313" key="13">
    <source>
        <dbReference type="EMBL" id="SNY60478.1"/>
    </source>
</evidence>
<feature type="signal peptide" evidence="10">
    <location>
        <begin position="1"/>
        <end position="33"/>
    </location>
</feature>
<dbReference type="Pfam" id="PF07715">
    <property type="entry name" value="Plug"/>
    <property type="match status" value="1"/>
</dbReference>
<keyword evidence="2 8" id="KW-0813">Transport</keyword>
<dbReference type="EMBL" id="OBEB01000010">
    <property type="protein sequence ID" value="SNY60478.1"/>
    <property type="molecule type" value="Genomic_DNA"/>
</dbReference>
<evidence type="ECO:0000256" key="8">
    <source>
        <dbReference type="PROSITE-ProRule" id="PRU01360"/>
    </source>
</evidence>
<accession>A0A285JJP6</accession>
<evidence type="ECO:0000256" key="7">
    <source>
        <dbReference type="ARBA" id="ARBA00023237"/>
    </source>
</evidence>
<evidence type="ECO:0000256" key="2">
    <source>
        <dbReference type="ARBA" id="ARBA00022448"/>
    </source>
</evidence>